<name>X1F107_9ZZZZ</name>
<dbReference type="EMBL" id="BART01041087">
    <property type="protein sequence ID" value="GAH23064.1"/>
    <property type="molecule type" value="Genomic_DNA"/>
</dbReference>
<accession>X1F107</accession>
<reference evidence="1" key="1">
    <citation type="journal article" date="2014" name="Front. Microbiol.">
        <title>High frequency of phylogenetically diverse reductive dehalogenase-homologous genes in deep subseafloor sedimentary metagenomes.</title>
        <authorList>
            <person name="Kawai M."/>
            <person name="Futagami T."/>
            <person name="Toyoda A."/>
            <person name="Takaki Y."/>
            <person name="Nishi S."/>
            <person name="Hori S."/>
            <person name="Arai W."/>
            <person name="Tsubouchi T."/>
            <person name="Morono Y."/>
            <person name="Uchiyama I."/>
            <person name="Ito T."/>
            <person name="Fujiyama A."/>
            <person name="Inagaki F."/>
            <person name="Takami H."/>
        </authorList>
    </citation>
    <scope>NUCLEOTIDE SEQUENCE</scope>
    <source>
        <strain evidence="1">Expedition CK06-06</strain>
    </source>
</reference>
<dbReference type="AlphaFoldDB" id="X1F107"/>
<proteinExistence type="predicted"/>
<feature type="non-terminal residue" evidence="1">
    <location>
        <position position="44"/>
    </location>
</feature>
<evidence type="ECO:0000313" key="1">
    <source>
        <dbReference type="EMBL" id="GAH23064.1"/>
    </source>
</evidence>
<protein>
    <submittedName>
        <fullName evidence="1">Uncharacterized protein</fullName>
    </submittedName>
</protein>
<organism evidence="1">
    <name type="scientific">marine sediment metagenome</name>
    <dbReference type="NCBI Taxonomy" id="412755"/>
    <lineage>
        <taxon>unclassified sequences</taxon>
        <taxon>metagenomes</taxon>
        <taxon>ecological metagenomes</taxon>
    </lineage>
</organism>
<comment type="caution">
    <text evidence="1">The sequence shown here is derived from an EMBL/GenBank/DDBJ whole genome shotgun (WGS) entry which is preliminary data.</text>
</comment>
<sequence>MEEIEILFRKMMEDLDGFFETDEVYREDMKDFNDEIRIQWNICG</sequence>
<gene>
    <name evidence="1" type="ORF">S01H4_66380</name>
</gene>